<evidence type="ECO:0000256" key="1">
    <source>
        <dbReference type="ARBA" id="ARBA00022603"/>
    </source>
</evidence>
<evidence type="ECO:0000259" key="5">
    <source>
        <dbReference type="Pfam" id="PF13649"/>
    </source>
</evidence>
<dbReference type="Gene3D" id="3.40.50.150">
    <property type="entry name" value="Vaccinia Virus protein VP39"/>
    <property type="match status" value="1"/>
</dbReference>
<dbReference type="PANTHER" id="PTHR43667">
    <property type="entry name" value="CYCLOPROPANE-FATTY-ACYL-PHOSPHOLIPID SYNTHASE"/>
    <property type="match status" value="1"/>
</dbReference>
<dbReference type="Proteomes" id="UP000054408">
    <property type="component" value="Unassembled WGS sequence"/>
</dbReference>
<organism evidence="6 7">
    <name type="scientific">Thecamonas trahens ATCC 50062</name>
    <dbReference type="NCBI Taxonomy" id="461836"/>
    <lineage>
        <taxon>Eukaryota</taxon>
        <taxon>Apusozoa</taxon>
        <taxon>Apusomonadida</taxon>
        <taxon>Apusomonadidae</taxon>
        <taxon>Thecamonas</taxon>
    </lineage>
</organism>
<evidence type="ECO:0000256" key="4">
    <source>
        <dbReference type="ARBA" id="ARBA00023098"/>
    </source>
</evidence>
<gene>
    <name evidence="6" type="ORF">AMSG_06668</name>
</gene>
<evidence type="ECO:0000313" key="6">
    <source>
        <dbReference type="EMBL" id="KNC50774.1"/>
    </source>
</evidence>
<dbReference type="RefSeq" id="XP_013756735.1">
    <property type="nucleotide sequence ID" value="XM_013901281.1"/>
</dbReference>
<keyword evidence="1" id="KW-0489">Methyltransferase</keyword>
<keyword evidence="3" id="KW-0949">S-adenosyl-L-methionine</keyword>
<evidence type="ECO:0000313" key="7">
    <source>
        <dbReference type="Proteomes" id="UP000054408"/>
    </source>
</evidence>
<keyword evidence="7" id="KW-1185">Reference proteome</keyword>
<dbReference type="GO" id="GO:0032259">
    <property type="term" value="P:methylation"/>
    <property type="evidence" value="ECO:0007669"/>
    <property type="project" value="UniProtKB-KW"/>
</dbReference>
<accession>A0A0L0DEQ4</accession>
<dbReference type="GO" id="GO:0008168">
    <property type="term" value="F:methyltransferase activity"/>
    <property type="evidence" value="ECO:0007669"/>
    <property type="project" value="UniProtKB-KW"/>
</dbReference>
<dbReference type="InterPro" id="IPR041698">
    <property type="entry name" value="Methyltransf_25"/>
</dbReference>
<name>A0A0L0DEQ4_THETB</name>
<dbReference type="SUPFAM" id="SSF53335">
    <property type="entry name" value="S-adenosyl-L-methionine-dependent methyltransferases"/>
    <property type="match status" value="1"/>
</dbReference>
<dbReference type="InterPro" id="IPR029063">
    <property type="entry name" value="SAM-dependent_MTases_sf"/>
</dbReference>
<evidence type="ECO:0000256" key="2">
    <source>
        <dbReference type="ARBA" id="ARBA00022679"/>
    </source>
</evidence>
<dbReference type="Pfam" id="PF13649">
    <property type="entry name" value="Methyltransf_25"/>
    <property type="match status" value="1"/>
</dbReference>
<reference evidence="6 7" key="1">
    <citation type="submission" date="2010-05" db="EMBL/GenBank/DDBJ databases">
        <title>The Genome Sequence of Thecamonas trahens ATCC 50062.</title>
        <authorList>
            <consortium name="The Broad Institute Genome Sequencing Platform"/>
            <person name="Russ C."/>
            <person name="Cuomo C."/>
            <person name="Shea T."/>
            <person name="Young S.K."/>
            <person name="Zeng Q."/>
            <person name="Koehrsen M."/>
            <person name="Haas B."/>
            <person name="Borodovsky M."/>
            <person name="Guigo R."/>
            <person name="Alvarado L."/>
            <person name="Berlin A."/>
            <person name="Bochicchio J."/>
            <person name="Borenstein D."/>
            <person name="Chapman S."/>
            <person name="Chen Z."/>
            <person name="Freedman E."/>
            <person name="Gellesch M."/>
            <person name="Goldberg J."/>
            <person name="Griggs A."/>
            <person name="Gujja S."/>
            <person name="Heilman E."/>
            <person name="Heiman D."/>
            <person name="Hepburn T."/>
            <person name="Howarth C."/>
            <person name="Jen D."/>
            <person name="Larson L."/>
            <person name="Mehta T."/>
            <person name="Park D."/>
            <person name="Pearson M."/>
            <person name="Roberts A."/>
            <person name="Saif S."/>
            <person name="Shenoy N."/>
            <person name="Sisk P."/>
            <person name="Stolte C."/>
            <person name="Sykes S."/>
            <person name="Thomson T."/>
            <person name="Walk T."/>
            <person name="White J."/>
            <person name="Yandava C."/>
            <person name="Burger G."/>
            <person name="Gray M.W."/>
            <person name="Holland P.W.H."/>
            <person name="King N."/>
            <person name="Lang F.B.F."/>
            <person name="Roger A.J."/>
            <person name="Ruiz-Trillo I."/>
            <person name="Lander E."/>
            <person name="Nusbaum C."/>
        </authorList>
    </citation>
    <scope>NUCLEOTIDE SEQUENCE [LARGE SCALE GENOMIC DNA]</scope>
    <source>
        <strain evidence="6 7">ATCC 50062</strain>
    </source>
</reference>
<protein>
    <recommendedName>
        <fullName evidence="5">Methyltransferase domain-containing protein</fullName>
    </recommendedName>
</protein>
<keyword evidence="2" id="KW-0808">Transferase</keyword>
<sequence>MSLPIAAAAFLFGIVSGVVAAIAIRPLRTLIHLAATSRSRYDASHRLLNVAASGPTTAWMNLGLWTGLAASPSAANAFVAANERLADALAAAAGLSEGMHVVDVGCGCGDALERWLSVHGASSALGITAAPQQAAIASARLEASGATAGRVVLARAEELEDVVAGDGRRPHAILALDAAYHFATREAFAAAAARVLAPGGVLATAGLMAAVPWDELSVCRKALLACVLAAGGVPRANFAYDAAGWRSKLEALGFVSVVVDDVTDGVFAGFDQFMAGHAEALAAAGVYDTYVAAKFRVAAAGFRRLAAGGLVRFVIARGRLPQAADPD</sequence>
<dbReference type="InterPro" id="IPR050723">
    <property type="entry name" value="CFA/CMAS"/>
</dbReference>
<dbReference type="EMBL" id="GL349462">
    <property type="protein sequence ID" value="KNC50774.1"/>
    <property type="molecule type" value="Genomic_DNA"/>
</dbReference>
<proteinExistence type="predicted"/>
<dbReference type="GO" id="GO:0006629">
    <property type="term" value="P:lipid metabolic process"/>
    <property type="evidence" value="ECO:0007669"/>
    <property type="project" value="UniProtKB-KW"/>
</dbReference>
<dbReference type="OMA" id="IPQENYY"/>
<dbReference type="AlphaFoldDB" id="A0A0L0DEQ4"/>
<feature type="domain" description="Methyltransferase" evidence="5">
    <location>
        <begin position="101"/>
        <end position="200"/>
    </location>
</feature>
<dbReference type="eggNOG" id="ENOG502SAU6">
    <property type="taxonomic scope" value="Eukaryota"/>
</dbReference>
<dbReference type="GeneID" id="25565772"/>
<evidence type="ECO:0000256" key="3">
    <source>
        <dbReference type="ARBA" id="ARBA00022691"/>
    </source>
</evidence>
<dbReference type="PANTHER" id="PTHR43667:SF1">
    <property type="entry name" value="CYCLOPROPANE-FATTY-ACYL-PHOSPHOLIPID SYNTHASE"/>
    <property type="match status" value="1"/>
</dbReference>
<keyword evidence="4" id="KW-0443">Lipid metabolism</keyword>